<protein>
    <submittedName>
        <fullName evidence="1">Uncharacterized protein</fullName>
    </submittedName>
</protein>
<dbReference type="EMBL" id="JASGXD010000009">
    <property type="protein sequence ID" value="KAK6003389.1"/>
    <property type="molecule type" value="Genomic_DNA"/>
</dbReference>
<comment type="caution">
    <text evidence="1">The sequence shown here is derived from an EMBL/GenBank/DDBJ whole genome shotgun (WGS) entry which is preliminary data.</text>
</comment>
<evidence type="ECO:0000313" key="1">
    <source>
        <dbReference type="EMBL" id="KAK6003389.1"/>
    </source>
</evidence>
<keyword evidence="2" id="KW-1185">Reference proteome</keyword>
<proteinExistence type="predicted"/>
<reference evidence="1 2" key="1">
    <citation type="submission" date="2023-11" db="EMBL/GenBank/DDBJ databases">
        <title>Draft genome sequence and annotation of the polyextremotolerant black yeast-like fungus Aureobasidium pullulans NRRL 62042.</title>
        <authorList>
            <person name="Dielentheis-Frenken M.R.E."/>
            <person name="Wibberg D."/>
            <person name="Blank L.M."/>
            <person name="Tiso T."/>
        </authorList>
    </citation>
    <scope>NUCLEOTIDE SEQUENCE [LARGE SCALE GENOMIC DNA]</scope>
    <source>
        <strain evidence="1 2">NRRL 62042</strain>
    </source>
</reference>
<organism evidence="1 2">
    <name type="scientific">Aureobasidium pullulans</name>
    <name type="common">Black yeast</name>
    <name type="synonym">Pullularia pullulans</name>
    <dbReference type="NCBI Taxonomy" id="5580"/>
    <lineage>
        <taxon>Eukaryota</taxon>
        <taxon>Fungi</taxon>
        <taxon>Dikarya</taxon>
        <taxon>Ascomycota</taxon>
        <taxon>Pezizomycotina</taxon>
        <taxon>Dothideomycetes</taxon>
        <taxon>Dothideomycetidae</taxon>
        <taxon>Dothideales</taxon>
        <taxon>Saccotheciaceae</taxon>
        <taxon>Aureobasidium</taxon>
    </lineage>
</organism>
<sequence>MAPPEKGDILVIPVYSQSDEESLIDIKWQQSLRSKNAKFYQPRAKNQSKGDEDVLLYVQDSFYKDENSSNFVGKLPGAKKYGALQYGQKNAKGESRFLVLHNKDDKMYQHRFLVTTIQGTAAGWAKDIAGQFGAKEMANNVHSMGSGFVGDYLKNF</sequence>
<accession>A0ABR0TG32</accession>
<dbReference type="Proteomes" id="UP001341245">
    <property type="component" value="Unassembled WGS sequence"/>
</dbReference>
<evidence type="ECO:0000313" key="2">
    <source>
        <dbReference type="Proteomes" id="UP001341245"/>
    </source>
</evidence>
<gene>
    <name evidence="1" type="ORF">QM012_009160</name>
</gene>
<name>A0ABR0TG32_AURPU</name>